<dbReference type="CDD" id="cd13597">
    <property type="entry name" value="PBP2_lipoprotein_Tp32"/>
    <property type="match status" value="1"/>
</dbReference>
<dbReference type="Proteomes" id="UP000547209">
    <property type="component" value="Unassembled WGS sequence"/>
</dbReference>
<evidence type="ECO:0000256" key="3">
    <source>
        <dbReference type="ARBA" id="ARBA00023136"/>
    </source>
</evidence>
<dbReference type="PROSITE" id="PS51257">
    <property type="entry name" value="PROKAR_LIPOPROTEIN"/>
    <property type="match status" value="1"/>
</dbReference>
<keyword evidence="5 6" id="KW-0449">Lipoprotein</keyword>
<keyword evidence="2 9" id="KW-0732">Signal</keyword>
<dbReference type="RefSeq" id="WP_185673280.1">
    <property type="nucleotide sequence ID" value="NZ_JACJVP010000075.1"/>
</dbReference>
<evidence type="ECO:0000256" key="7">
    <source>
        <dbReference type="PIRSR" id="PIRSR002854-1"/>
    </source>
</evidence>
<dbReference type="Gene3D" id="3.40.190.10">
    <property type="entry name" value="Periplasmic binding protein-like II"/>
    <property type="match status" value="2"/>
</dbReference>
<feature type="compositionally biased region" description="Low complexity" evidence="8">
    <location>
        <begin position="33"/>
        <end position="58"/>
    </location>
</feature>
<name>A0A7X0RXK3_9BACL</name>
<dbReference type="PANTHER" id="PTHR30429:SF0">
    <property type="entry name" value="METHIONINE-BINDING LIPOPROTEIN METQ"/>
    <property type="match status" value="1"/>
</dbReference>
<evidence type="ECO:0000256" key="1">
    <source>
        <dbReference type="ARBA" id="ARBA00004635"/>
    </source>
</evidence>
<evidence type="ECO:0000256" key="8">
    <source>
        <dbReference type="SAM" id="MobiDB-lite"/>
    </source>
</evidence>
<sequence>MSKKKSLFAVTAILLVAGTLLSGCGSKNNNNGSSASPSESSASPSASASASASPSASEPPKETTLKIGAAAVPHAEILNFVKPALKEQGVNLDVIVFDDEGQLNPALKDGQIDANYFQHVPYLDSVAKEKGFDFAVTAKVHVEPIGFYSDKLKSKDEIKEGAKIGIPNNPSNEYRALVLLQQQGLIKLKDGLTTYEATPKDIVDNPKKLKFVEADSATLPRALPDVDGAIINTNLVLEAKIDPNSALFREDANSPYANVIVVRKGDENREEIQKLDAALTTPEVKKFIEEKYGVAVVPAF</sequence>
<reference evidence="10 11" key="1">
    <citation type="submission" date="2020-08" db="EMBL/GenBank/DDBJ databases">
        <title>Cohnella phylogeny.</title>
        <authorList>
            <person name="Dunlap C."/>
        </authorList>
    </citation>
    <scope>NUCLEOTIDE SEQUENCE [LARGE SCALE GENOMIC DNA]</scope>
    <source>
        <strain evidence="10 11">DSM 28246</strain>
    </source>
</reference>
<dbReference type="GO" id="GO:0016020">
    <property type="term" value="C:membrane"/>
    <property type="evidence" value="ECO:0007669"/>
    <property type="project" value="UniProtKB-SubCell"/>
</dbReference>
<evidence type="ECO:0000256" key="6">
    <source>
        <dbReference type="PIRNR" id="PIRNR002854"/>
    </source>
</evidence>
<organism evidence="10 11">
    <name type="scientific">Cohnella nanjingensis</name>
    <dbReference type="NCBI Taxonomy" id="1387779"/>
    <lineage>
        <taxon>Bacteria</taxon>
        <taxon>Bacillati</taxon>
        <taxon>Bacillota</taxon>
        <taxon>Bacilli</taxon>
        <taxon>Bacillales</taxon>
        <taxon>Paenibacillaceae</taxon>
        <taxon>Cohnella</taxon>
    </lineage>
</organism>
<dbReference type="PANTHER" id="PTHR30429">
    <property type="entry name" value="D-METHIONINE-BINDING LIPOPROTEIN METQ"/>
    <property type="match status" value="1"/>
</dbReference>
<evidence type="ECO:0000256" key="5">
    <source>
        <dbReference type="ARBA" id="ARBA00023288"/>
    </source>
</evidence>
<feature type="chain" id="PRO_5038743669" description="Lipoprotein" evidence="9">
    <location>
        <begin position="23"/>
        <end position="300"/>
    </location>
</feature>
<evidence type="ECO:0000256" key="2">
    <source>
        <dbReference type="ARBA" id="ARBA00022729"/>
    </source>
</evidence>
<dbReference type="SUPFAM" id="SSF53850">
    <property type="entry name" value="Periplasmic binding protein-like II"/>
    <property type="match status" value="1"/>
</dbReference>
<proteinExistence type="inferred from homology"/>
<evidence type="ECO:0000313" key="10">
    <source>
        <dbReference type="EMBL" id="MBB6675425.1"/>
    </source>
</evidence>
<feature type="region of interest" description="Disordered" evidence="8">
    <location>
        <begin position="26"/>
        <end position="64"/>
    </location>
</feature>
<feature type="signal peptide" evidence="9">
    <location>
        <begin position="1"/>
        <end position="22"/>
    </location>
</feature>
<dbReference type="AlphaFoldDB" id="A0A7X0RXK3"/>
<evidence type="ECO:0000256" key="4">
    <source>
        <dbReference type="ARBA" id="ARBA00023139"/>
    </source>
</evidence>
<dbReference type="EMBL" id="JACJVP010000075">
    <property type="protein sequence ID" value="MBB6675425.1"/>
    <property type="molecule type" value="Genomic_DNA"/>
</dbReference>
<accession>A0A7X0RXK3</accession>
<protein>
    <recommendedName>
        <fullName evidence="6">Lipoprotein</fullName>
    </recommendedName>
</protein>
<comment type="caution">
    <text evidence="10">The sequence shown here is derived from an EMBL/GenBank/DDBJ whole genome shotgun (WGS) entry which is preliminary data.</text>
</comment>
<comment type="similarity">
    <text evidence="6">Belongs to the nlpA lipoprotein family.</text>
</comment>
<keyword evidence="3" id="KW-0472">Membrane</keyword>
<dbReference type="PIRSF" id="PIRSF002854">
    <property type="entry name" value="MetQ"/>
    <property type="match status" value="1"/>
</dbReference>
<keyword evidence="11" id="KW-1185">Reference proteome</keyword>
<keyword evidence="4" id="KW-0564">Palmitate</keyword>
<dbReference type="InterPro" id="IPR004872">
    <property type="entry name" value="Lipoprotein_NlpA"/>
</dbReference>
<evidence type="ECO:0000256" key="9">
    <source>
        <dbReference type="SAM" id="SignalP"/>
    </source>
</evidence>
<dbReference type="Pfam" id="PF03180">
    <property type="entry name" value="Lipoprotein_9"/>
    <property type="match status" value="1"/>
</dbReference>
<feature type="lipid moiety-binding region" description="S-diacylglycerol cysteine" evidence="7">
    <location>
        <position position="24"/>
    </location>
</feature>
<evidence type="ECO:0000313" key="11">
    <source>
        <dbReference type="Proteomes" id="UP000547209"/>
    </source>
</evidence>
<gene>
    <name evidence="10" type="ORF">H7C19_32680</name>
</gene>
<comment type="subcellular location">
    <subcellularLocation>
        <location evidence="1">Membrane</location>
        <topology evidence="1">Lipid-anchor</topology>
    </subcellularLocation>
</comment>